<feature type="transmembrane region" description="Helical" evidence="7">
    <location>
        <begin position="94"/>
        <end position="117"/>
    </location>
</feature>
<evidence type="ECO:0000256" key="1">
    <source>
        <dbReference type="ARBA" id="ARBA00004651"/>
    </source>
</evidence>
<gene>
    <name evidence="9" type="ORF">ACFQZI_18455</name>
</gene>
<keyword evidence="4 7" id="KW-0812">Transmembrane</keyword>
<dbReference type="SUPFAM" id="SSF103473">
    <property type="entry name" value="MFS general substrate transporter"/>
    <property type="match status" value="1"/>
</dbReference>
<evidence type="ECO:0000256" key="5">
    <source>
        <dbReference type="ARBA" id="ARBA00022989"/>
    </source>
</evidence>
<dbReference type="PROSITE" id="PS50850">
    <property type="entry name" value="MFS"/>
    <property type="match status" value="1"/>
</dbReference>
<feature type="transmembrane region" description="Helical" evidence="7">
    <location>
        <begin position="20"/>
        <end position="43"/>
    </location>
</feature>
<dbReference type="PANTHER" id="PTHR23517">
    <property type="entry name" value="RESISTANCE PROTEIN MDTM, PUTATIVE-RELATED-RELATED"/>
    <property type="match status" value="1"/>
</dbReference>
<dbReference type="InterPro" id="IPR050171">
    <property type="entry name" value="MFS_Transporters"/>
</dbReference>
<evidence type="ECO:0000256" key="2">
    <source>
        <dbReference type="ARBA" id="ARBA00022448"/>
    </source>
</evidence>
<feature type="transmembrane region" description="Helical" evidence="7">
    <location>
        <begin position="170"/>
        <end position="190"/>
    </location>
</feature>
<dbReference type="Gene3D" id="1.20.1250.20">
    <property type="entry name" value="MFS general substrate transporter like domains"/>
    <property type="match status" value="2"/>
</dbReference>
<feature type="transmembrane region" description="Helical" evidence="7">
    <location>
        <begin position="147"/>
        <end position="164"/>
    </location>
</feature>
<name>A0ABW2ZKX8_9SPHI</name>
<feature type="domain" description="Major facilitator superfamily (MFS) profile" evidence="8">
    <location>
        <begin position="17"/>
        <end position="397"/>
    </location>
</feature>
<reference evidence="10" key="1">
    <citation type="journal article" date="2019" name="Int. J. Syst. Evol. Microbiol.">
        <title>The Global Catalogue of Microorganisms (GCM) 10K type strain sequencing project: providing services to taxonomists for standard genome sequencing and annotation.</title>
        <authorList>
            <consortium name="The Broad Institute Genomics Platform"/>
            <consortium name="The Broad Institute Genome Sequencing Center for Infectious Disease"/>
            <person name="Wu L."/>
            <person name="Ma J."/>
        </authorList>
    </citation>
    <scope>NUCLEOTIDE SEQUENCE [LARGE SCALE GENOMIC DNA]</scope>
    <source>
        <strain evidence="10">CCUG 60742</strain>
    </source>
</reference>
<feature type="transmembrane region" description="Helical" evidence="7">
    <location>
        <begin position="282"/>
        <end position="303"/>
    </location>
</feature>
<evidence type="ECO:0000256" key="6">
    <source>
        <dbReference type="ARBA" id="ARBA00023136"/>
    </source>
</evidence>
<comment type="subcellular location">
    <subcellularLocation>
        <location evidence="1">Cell membrane</location>
        <topology evidence="1">Multi-pass membrane protein</topology>
    </subcellularLocation>
</comment>
<dbReference type="PANTHER" id="PTHR23517:SF2">
    <property type="entry name" value="MULTIDRUG RESISTANCE PROTEIN MDTH"/>
    <property type="match status" value="1"/>
</dbReference>
<keyword evidence="10" id="KW-1185">Reference proteome</keyword>
<keyword evidence="6 7" id="KW-0472">Membrane</keyword>
<dbReference type="Pfam" id="PF07690">
    <property type="entry name" value="MFS_1"/>
    <property type="match status" value="1"/>
</dbReference>
<feature type="transmembrane region" description="Helical" evidence="7">
    <location>
        <begin position="217"/>
        <end position="236"/>
    </location>
</feature>
<proteinExistence type="predicted"/>
<dbReference type="Proteomes" id="UP001597073">
    <property type="component" value="Unassembled WGS sequence"/>
</dbReference>
<keyword evidence="5 7" id="KW-1133">Transmembrane helix</keyword>
<keyword evidence="3" id="KW-1003">Cell membrane</keyword>
<dbReference type="InterPro" id="IPR036259">
    <property type="entry name" value="MFS_trans_sf"/>
</dbReference>
<feature type="transmembrane region" description="Helical" evidence="7">
    <location>
        <begin position="343"/>
        <end position="367"/>
    </location>
</feature>
<feature type="transmembrane region" description="Helical" evidence="7">
    <location>
        <begin position="309"/>
        <end position="331"/>
    </location>
</feature>
<dbReference type="InterPro" id="IPR011701">
    <property type="entry name" value="MFS"/>
</dbReference>
<comment type="caution">
    <text evidence="9">The sequence shown here is derived from an EMBL/GenBank/DDBJ whole genome shotgun (WGS) entry which is preliminary data.</text>
</comment>
<organism evidence="9 10">
    <name type="scientific">Mucilaginibacter lutimaris</name>
    <dbReference type="NCBI Taxonomy" id="931629"/>
    <lineage>
        <taxon>Bacteria</taxon>
        <taxon>Pseudomonadati</taxon>
        <taxon>Bacteroidota</taxon>
        <taxon>Sphingobacteriia</taxon>
        <taxon>Sphingobacteriales</taxon>
        <taxon>Sphingobacteriaceae</taxon>
        <taxon>Mucilaginibacter</taxon>
    </lineage>
</organism>
<feature type="transmembrane region" description="Helical" evidence="7">
    <location>
        <begin position="373"/>
        <end position="392"/>
    </location>
</feature>
<evidence type="ECO:0000259" key="8">
    <source>
        <dbReference type="PROSITE" id="PS50850"/>
    </source>
</evidence>
<evidence type="ECO:0000256" key="7">
    <source>
        <dbReference type="SAM" id="Phobius"/>
    </source>
</evidence>
<evidence type="ECO:0000256" key="4">
    <source>
        <dbReference type="ARBA" id="ARBA00022692"/>
    </source>
</evidence>
<dbReference type="RefSeq" id="WP_377145135.1">
    <property type="nucleotide sequence ID" value="NZ_JBHTIA010000013.1"/>
</dbReference>
<dbReference type="EMBL" id="JBHTIA010000013">
    <property type="protein sequence ID" value="MFD0766849.1"/>
    <property type="molecule type" value="Genomic_DNA"/>
</dbReference>
<evidence type="ECO:0000256" key="3">
    <source>
        <dbReference type="ARBA" id="ARBA00022475"/>
    </source>
</evidence>
<dbReference type="InterPro" id="IPR020846">
    <property type="entry name" value="MFS_dom"/>
</dbReference>
<feature type="transmembrane region" description="Helical" evidence="7">
    <location>
        <begin position="248"/>
        <end position="270"/>
    </location>
</feature>
<keyword evidence="2" id="KW-0813">Transport</keyword>
<accession>A0ABW2ZKX8</accession>
<feature type="transmembrane region" description="Helical" evidence="7">
    <location>
        <begin position="55"/>
        <end position="74"/>
    </location>
</feature>
<evidence type="ECO:0000313" key="9">
    <source>
        <dbReference type="EMBL" id="MFD0766849.1"/>
    </source>
</evidence>
<sequence length="400" mass="44564">MSLLQLYKNAYSGLARNNWYLSIVMFINRSGTMVVPYMILYCINQLHFSVAQAGYVLALFGAGAILGNYVGGWLSDHTGFYDMQVGTLLLGGTMFIVLGYQHTFISMCIGAFVLSFCNEAFRPANSSAIAYYSAPQNKTRSYSLHRLATNLGWAFGAAFGGFIASINYKLLFWVDGCTNIFAALMLLWLIPRSTYIKPVKNIVETVKSISAYRDKPYLAFIALVTLFNVCFYQFFIMEPVFLETEWKFSLRFIGFLLALNGMVIALVELIMINYLEGRRPALIYIIYGVLITGTGFALLNLLLPRPVAGILVVLIVTFGEMMSMPFMNSFWTTRAGQHNSGQYAGLYAMSWSAAQVIAPVVGGQVIAAGGFKLLWYVLFALSILVAVGLWLLHKKLHKNI</sequence>
<protein>
    <submittedName>
        <fullName evidence="9">MFS transporter</fullName>
    </submittedName>
</protein>
<evidence type="ECO:0000313" key="10">
    <source>
        <dbReference type="Proteomes" id="UP001597073"/>
    </source>
</evidence>